<sequence>MSASWRIAVIADTHDRLSPFVLESIQEADEIWHLGDVCERESWDKICALGRPSLVVRGNQDSEMSWPMSLELERLGHRFHLLHIPPRSAPAGVKYLLHGHTHVPRDQEVEATRFLNPGSAGLANKGAPRSFAWLELK</sequence>
<comment type="caution">
    <text evidence="3">The sequence shown here is derived from an EMBL/GenBank/DDBJ whole genome shotgun (WGS) entry which is preliminary data.</text>
</comment>
<protein>
    <submittedName>
        <fullName evidence="3">Phosphodiesterase</fullName>
    </submittedName>
</protein>
<dbReference type="SUPFAM" id="SSF56300">
    <property type="entry name" value="Metallo-dependent phosphatases"/>
    <property type="match status" value="1"/>
</dbReference>
<dbReference type="InterPro" id="IPR029052">
    <property type="entry name" value="Metallo-depent_PP-like"/>
</dbReference>
<gene>
    <name evidence="3" type="ORF">ABS33_07960</name>
</gene>
<dbReference type="Pfam" id="PF12850">
    <property type="entry name" value="Metallophos_2"/>
    <property type="match status" value="1"/>
</dbReference>
<dbReference type="EMBL" id="LIDN01000395">
    <property type="protein sequence ID" value="KRP31771.1"/>
    <property type="molecule type" value="Genomic_DNA"/>
</dbReference>
<name>A0A0R2XD33_9BACT</name>
<feature type="domain" description="Calcineurin-like phosphoesterase" evidence="2">
    <location>
        <begin position="6"/>
        <end position="136"/>
    </location>
</feature>
<proteinExistence type="inferred from homology"/>
<evidence type="ECO:0000259" key="2">
    <source>
        <dbReference type="Pfam" id="PF12850"/>
    </source>
</evidence>
<dbReference type="InterPro" id="IPR024654">
    <property type="entry name" value="Calcineurin-like_PHP_lpxH"/>
</dbReference>
<evidence type="ECO:0000313" key="4">
    <source>
        <dbReference type="Proteomes" id="UP000051220"/>
    </source>
</evidence>
<dbReference type="Proteomes" id="UP000051220">
    <property type="component" value="Unassembled WGS sequence"/>
</dbReference>
<organism evidence="3 4">
    <name type="scientific">Verrucomicrobia subdivision 6 bacterium BACL9 MAG-120924-bin69</name>
    <dbReference type="NCBI Taxonomy" id="1655635"/>
    <lineage>
        <taxon>Bacteria</taxon>
        <taxon>Pseudomonadati</taxon>
        <taxon>Verrucomicrobiota</taxon>
        <taxon>Verrucomicrobiia</taxon>
        <taxon>Verrucomicrobiales</taxon>
        <taxon>Verrucomicrobia subdivision 6</taxon>
    </lineage>
</organism>
<dbReference type="AlphaFoldDB" id="A0A0R2XD33"/>
<dbReference type="Gene3D" id="3.60.21.10">
    <property type="match status" value="1"/>
</dbReference>
<feature type="non-terminal residue" evidence="3">
    <location>
        <position position="137"/>
    </location>
</feature>
<comment type="similarity">
    <text evidence="1">Belongs to the metallophosphoesterase superfamily. YfcE family.</text>
</comment>
<evidence type="ECO:0000313" key="3">
    <source>
        <dbReference type="EMBL" id="KRP31771.1"/>
    </source>
</evidence>
<accession>A0A0R2XD33</accession>
<reference evidence="3 4" key="1">
    <citation type="submission" date="2015-10" db="EMBL/GenBank/DDBJ databases">
        <title>Metagenome-Assembled Genomes uncover a global brackish microbiome.</title>
        <authorList>
            <person name="Hugerth L.W."/>
            <person name="Larsson J."/>
            <person name="Alneberg J."/>
            <person name="Lindh M.V."/>
            <person name="Legrand C."/>
            <person name="Pinhassi J."/>
            <person name="Andersson A.F."/>
        </authorList>
    </citation>
    <scope>NUCLEOTIDE SEQUENCE [LARGE SCALE GENOMIC DNA]</scope>
    <source>
        <strain evidence="3">BACL9 MAG-120924-bin69</strain>
    </source>
</reference>
<evidence type="ECO:0000256" key="1">
    <source>
        <dbReference type="ARBA" id="ARBA00008950"/>
    </source>
</evidence>